<evidence type="ECO:0000256" key="5">
    <source>
        <dbReference type="ARBA" id="ARBA00023002"/>
    </source>
</evidence>
<comment type="caution">
    <text evidence="9">The sequence shown here is derived from an EMBL/GenBank/DDBJ whole genome shotgun (WGS) entry which is preliminary data.</text>
</comment>
<dbReference type="RefSeq" id="XP_062730054.1">
    <property type="nucleotide sequence ID" value="XM_062881335.1"/>
</dbReference>
<dbReference type="SUPFAM" id="SSF48264">
    <property type="entry name" value="Cytochrome P450"/>
    <property type="match status" value="1"/>
</dbReference>
<reference evidence="9 10" key="1">
    <citation type="journal article" date="2023" name="bioRxiv">
        <title>High-quality genome assemblies of four members of thePodospora anserinaspecies complex.</title>
        <authorList>
            <person name="Ament-Velasquez S.L."/>
            <person name="Vogan A.A."/>
            <person name="Wallerman O."/>
            <person name="Hartmann F."/>
            <person name="Gautier V."/>
            <person name="Silar P."/>
            <person name="Giraud T."/>
            <person name="Johannesson H."/>
        </authorList>
    </citation>
    <scope>NUCLEOTIDE SEQUENCE [LARGE SCALE GENOMIC DNA]</scope>
    <source>
        <strain evidence="9 10">CBS 112042</strain>
    </source>
</reference>
<dbReference type="PRINTS" id="PR00463">
    <property type="entry name" value="EP450I"/>
</dbReference>
<keyword evidence="6" id="KW-0408">Iron</keyword>
<evidence type="ECO:0000313" key="10">
    <source>
        <dbReference type="Proteomes" id="UP001322138"/>
    </source>
</evidence>
<protein>
    <recommendedName>
        <fullName evidence="11">Cytochrome P450</fullName>
    </recommendedName>
</protein>
<organism evidence="9 10">
    <name type="scientific">Podospora bellae-mahoneyi</name>
    <dbReference type="NCBI Taxonomy" id="2093777"/>
    <lineage>
        <taxon>Eukaryota</taxon>
        <taxon>Fungi</taxon>
        <taxon>Dikarya</taxon>
        <taxon>Ascomycota</taxon>
        <taxon>Pezizomycotina</taxon>
        <taxon>Sordariomycetes</taxon>
        <taxon>Sordariomycetidae</taxon>
        <taxon>Sordariales</taxon>
        <taxon>Podosporaceae</taxon>
        <taxon>Podospora</taxon>
    </lineage>
</organism>
<evidence type="ECO:0000256" key="2">
    <source>
        <dbReference type="ARBA" id="ARBA00005179"/>
    </source>
</evidence>
<accession>A0ABR0FAQ0</accession>
<dbReference type="PANTHER" id="PTHR24305:SF107">
    <property type="entry name" value="P450, PUTATIVE (EUROFUNG)-RELATED"/>
    <property type="match status" value="1"/>
</dbReference>
<comment type="cofactor">
    <cofactor evidence="1">
        <name>heme</name>
        <dbReference type="ChEBI" id="CHEBI:30413"/>
    </cofactor>
</comment>
<dbReference type="InterPro" id="IPR050121">
    <property type="entry name" value="Cytochrome_P450_monoxygenase"/>
</dbReference>
<evidence type="ECO:0008006" key="11">
    <source>
        <dbReference type="Google" id="ProtNLM"/>
    </source>
</evidence>
<keyword evidence="3" id="KW-0349">Heme</keyword>
<dbReference type="InterPro" id="IPR002401">
    <property type="entry name" value="Cyt_P450_E_grp-I"/>
</dbReference>
<dbReference type="Proteomes" id="UP001322138">
    <property type="component" value="Unassembled WGS sequence"/>
</dbReference>
<comment type="pathway">
    <text evidence="2">Secondary metabolite biosynthesis.</text>
</comment>
<dbReference type="PANTHER" id="PTHR24305">
    <property type="entry name" value="CYTOCHROME P450"/>
    <property type="match status" value="1"/>
</dbReference>
<dbReference type="Pfam" id="PF00067">
    <property type="entry name" value="p450"/>
    <property type="match status" value="2"/>
</dbReference>
<proteinExistence type="predicted"/>
<sequence length="511" mass="58064">MASLSFALVGRTAGYIVVLLLVRFVYRLYTVRMKIRKYAKDTNTLGMPHHFIFGHMIESGKAFKDVPMEINRLTLMSLFLRQHSDIIKDGVIVMDVWPMIDPILYVMDPEIVSQFSNQQVLAKTLPKSNQLKDMFTPMFQGKDLLTMDGPEWKRWRAIYNPGFSAKNVATMAPEFIEEIDIFKRHLRKVAKSGKVVKMQQLAINLTIDVIGRAVLGHNFKCQAEGNPLEKAIADQVKWLIPNRTPDALVKLLNPFRLYDLWRLERIIRNVLAPAVRENLSNETSTTLHETILSLAVKAYLAENPDSNPRFDLEAFLNRTTSHLKIFIFAGHDTTATSLSKIAANPQLLNSLVYTTAVIKETLRIFPPALTVRQGRPDVTLHNYKTGKTYPTDGFLVIGATFATHKLEEYLPRNEEFLPERFLAKEGEELYVGKNAFRPFELGPRACIGQELAMMELSMILGLTVREFDFEVDESVFMEGGKRLWGQRVYMVGGLAGHPKGGMPMMVKVRGR</sequence>
<evidence type="ECO:0000256" key="7">
    <source>
        <dbReference type="ARBA" id="ARBA00023033"/>
    </source>
</evidence>
<feature type="transmembrane region" description="Helical" evidence="8">
    <location>
        <begin position="6"/>
        <end position="26"/>
    </location>
</feature>
<dbReference type="CDD" id="cd11051">
    <property type="entry name" value="CYP59-like"/>
    <property type="match status" value="1"/>
</dbReference>
<evidence type="ECO:0000256" key="6">
    <source>
        <dbReference type="ARBA" id="ARBA00023004"/>
    </source>
</evidence>
<dbReference type="GeneID" id="87900817"/>
<keyword evidence="8" id="KW-0472">Membrane</keyword>
<keyword evidence="8" id="KW-1133">Transmembrane helix</keyword>
<keyword evidence="4" id="KW-0479">Metal-binding</keyword>
<keyword evidence="5" id="KW-0560">Oxidoreductase</keyword>
<dbReference type="EMBL" id="JAFFGZ010000008">
    <property type="protein sequence ID" value="KAK4641078.1"/>
    <property type="molecule type" value="Genomic_DNA"/>
</dbReference>
<evidence type="ECO:0000256" key="4">
    <source>
        <dbReference type="ARBA" id="ARBA00022723"/>
    </source>
</evidence>
<dbReference type="PRINTS" id="PR00385">
    <property type="entry name" value="P450"/>
</dbReference>
<evidence type="ECO:0000256" key="1">
    <source>
        <dbReference type="ARBA" id="ARBA00001971"/>
    </source>
</evidence>
<gene>
    <name evidence="9" type="ORF">QC761_609160</name>
</gene>
<dbReference type="InterPro" id="IPR001128">
    <property type="entry name" value="Cyt_P450"/>
</dbReference>
<keyword evidence="8" id="KW-0812">Transmembrane</keyword>
<dbReference type="InterPro" id="IPR036396">
    <property type="entry name" value="Cyt_P450_sf"/>
</dbReference>
<evidence type="ECO:0000313" key="9">
    <source>
        <dbReference type="EMBL" id="KAK4641078.1"/>
    </source>
</evidence>
<evidence type="ECO:0000256" key="8">
    <source>
        <dbReference type="SAM" id="Phobius"/>
    </source>
</evidence>
<dbReference type="Gene3D" id="1.10.630.10">
    <property type="entry name" value="Cytochrome P450"/>
    <property type="match status" value="1"/>
</dbReference>
<name>A0ABR0FAQ0_9PEZI</name>
<keyword evidence="10" id="KW-1185">Reference proteome</keyword>
<evidence type="ECO:0000256" key="3">
    <source>
        <dbReference type="ARBA" id="ARBA00022617"/>
    </source>
</evidence>
<keyword evidence="7" id="KW-0503">Monooxygenase</keyword>